<dbReference type="Pfam" id="PF00512">
    <property type="entry name" value="HisKA"/>
    <property type="match status" value="1"/>
</dbReference>
<dbReference type="InterPro" id="IPR004358">
    <property type="entry name" value="Sig_transdc_His_kin-like_C"/>
</dbReference>
<feature type="region of interest" description="Disordered" evidence="5">
    <location>
        <begin position="229"/>
        <end position="277"/>
    </location>
</feature>
<dbReference type="SUPFAM" id="SSF55781">
    <property type="entry name" value="GAF domain-like"/>
    <property type="match status" value="1"/>
</dbReference>
<dbReference type="InterPro" id="IPR003661">
    <property type="entry name" value="HisK_dim/P_dom"/>
</dbReference>
<dbReference type="AlphaFoldDB" id="A0A3D8RJK2"/>
<proteinExistence type="predicted"/>
<keyword evidence="1 4" id="KW-0597">Phosphoprotein</keyword>
<feature type="region of interest" description="Disordered" evidence="5">
    <location>
        <begin position="907"/>
        <end position="938"/>
    </location>
</feature>
<dbReference type="Pfam" id="PF02518">
    <property type="entry name" value="HATPase_c"/>
    <property type="match status" value="1"/>
</dbReference>
<dbReference type="OrthoDB" id="303614at2759"/>
<dbReference type="Gene3D" id="1.10.287.130">
    <property type="match status" value="1"/>
</dbReference>
<dbReference type="GO" id="GO:0000155">
    <property type="term" value="F:phosphorelay sensor kinase activity"/>
    <property type="evidence" value="ECO:0007669"/>
    <property type="project" value="InterPro"/>
</dbReference>
<dbReference type="PANTHER" id="PTHR43719:SF72">
    <property type="entry name" value="HISTIDINE KINASE_RESPONSE REGULATOR, PUTATIVE (AFU_ORTHOLOGUE AFUA_8G06140)-RELATED"/>
    <property type="match status" value="1"/>
</dbReference>
<feature type="domain" description="Histidine kinase" evidence="6">
    <location>
        <begin position="523"/>
        <end position="769"/>
    </location>
</feature>
<dbReference type="InterPro" id="IPR050956">
    <property type="entry name" value="2C_system_His_kinase"/>
</dbReference>
<evidence type="ECO:0000256" key="3">
    <source>
        <dbReference type="ARBA" id="ARBA00022777"/>
    </source>
</evidence>
<dbReference type="SUPFAM" id="SSF52172">
    <property type="entry name" value="CheY-like"/>
    <property type="match status" value="1"/>
</dbReference>
<evidence type="ECO:0000259" key="6">
    <source>
        <dbReference type="PROSITE" id="PS50109"/>
    </source>
</evidence>
<comment type="caution">
    <text evidence="8">The sequence shown here is derived from an EMBL/GenBank/DDBJ whole genome shotgun (WGS) entry which is preliminary data.</text>
</comment>
<feature type="modified residue" description="4-aspartylphosphate" evidence="4">
    <location>
        <position position="1050"/>
    </location>
</feature>
<dbReference type="SUPFAM" id="SSF55874">
    <property type="entry name" value="ATPase domain of HSP90 chaperone/DNA topoisomerase II/histidine kinase"/>
    <property type="match status" value="1"/>
</dbReference>
<evidence type="ECO:0000259" key="7">
    <source>
        <dbReference type="PROSITE" id="PS50110"/>
    </source>
</evidence>
<keyword evidence="3" id="KW-0418">Kinase</keyword>
<dbReference type="PROSITE" id="PS50109">
    <property type="entry name" value="HIS_KIN"/>
    <property type="match status" value="1"/>
</dbReference>
<gene>
    <name evidence="8" type="ORF">BP5796_07516</name>
</gene>
<dbReference type="InterPro" id="IPR036890">
    <property type="entry name" value="HATPase_C_sf"/>
</dbReference>
<dbReference type="PANTHER" id="PTHR43719">
    <property type="entry name" value="TWO-COMPONENT HISTIDINE KINASE"/>
    <property type="match status" value="1"/>
</dbReference>
<dbReference type="InterPro" id="IPR003018">
    <property type="entry name" value="GAF"/>
</dbReference>
<dbReference type="InterPro" id="IPR001789">
    <property type="entry name" value="Sig_transdc_resp-reg_receiver"/>
</dbReference>
<dbReference type="Pfam" id="PF00072">
    <property type="entry name" value="Response_reg"/>
    <property type="match status" value="1"/>
</dbReference>
<dbReference type="CDD" id="cd00082">
    <property type="entry name" value="HisKA"/>
    <property type="match status" value="1"/>
</dbReference>
<accession>A0A3D8RJK2</accession>
<evidence type="ECO:0000313" key="8">
    <source>
        <dbReference type="EMBL" id="RDW74074.1"/>
    </source>
</evidence>
<feature type="domain" description="Response regulatory" evidence="7">
    <location>
        <begin position="998"/>
        <end position="1122"/>
    </location>
</feature>
<dbReference type="SMART" id="SM00387">
    <property type="entry name" value="HATPase_c"/>
    <property type="match status" value="1"/>
</dbReference>
<dbReference type="InterPro" id="IPR036097">
    <property type="entry name" value="HisK_dim/P_sf"/>
</dbReference>
<dbReference type="Proteomes" id="UP000256328">
    <property type="component" value="Unassembled WGS sequence"/>
</dbReference>
<dbReference type="SMART" id="SM00388">
    <property type="entry name" value="HisKA"/>
    <property type="match status" value="1"/>
</dbReference>
<dbReference type="InterPro" id="IPR003594">
    <property type="entry name" value="HATPase_dom"/>
</dbReference>
<dbReference type="Pfam" id="PF01590">
    <property type="entry name" value="GAF"/>
    <property type="match status" value="1"/>
</dbReference>
<dbReference type="InterPro" id="IPR011006">
    <property type="entry name" value="CheY-like_superfamily"/>
</dbReference>
<sequence length="1128" mass="124486">MSSTPVTESLRLRDTRQYTFLHHPAQALSCTKLTSTDTALTAFAQLVTWRLDAQRSVVSLLDRDSQYFIAESTPTLDIGNTGNADANGAQLWMGCSGSTTRDNALCAHVIDSPKPIDSKYALFWVPDLSTDPKFADLPYVANAPFFKFYAGTPLITRTGSRIGSLFVIDDRPRHRGLTDMEHDFLGLMATNVMNYLDMRKDNLQQLRNTVMSKGLAAFIEGRSQIPKQWTEDSQGGLESCGQEITRHDTSLSKPTNDPEGGSEEFAMLSRSPENPTPSHANVLVRAAKLLRESLAVDYTIFVDTTSHAIPMNVQQESPNPQAFPYATVVAEDDNPPAVLSPSRKQTETNTPAIILAYAPRDNLRCGSDSSPSTTAFKPISHHLVNHLIHRYSGGFLWSFDAEGQLISFEGNPIDLGKDKSLGHGFFDDDDGSKSNTKIPSKREWQLLATCFPEARQILFAPIHDLVNSGYISATFAVSLKECPVFTTEIEVAFVRAFLNSVAAEYDKVKVQLENKQKGDFISSISHEFRTPLHGILASTALLADSDLAVPQRNLCETIDSCGRTLFNTVSHILDYTKVNNFSQNPLRNISGVNEVNDFSLHIYSVVNIAALCEDAIRTVTEGYIHDQISKVQNEAVQNTSLDLGLSDNHFFNCTPGAIQRVIMNLFGNSLKFTKRGFINCKVDTNKNDSCEDGSCTLRITVTDTGIGISDEFLRHRLYSAFSQESSFSSGTGLGLSIVKNIVQSLNGTVSVRSQIDQGTQVTVAIPLVQSTEVSTETPDAIAQLQVKCRENTVCLSGFESDLKCSVKRSLHLYITQWFHMTITEDLSAADFVIVDEKVSDENIANFASRPSPPLVIIASSAATKDLVTHWVAKPVGPHYLAKTMLTCWLEGQIDGLAKFNLSANSINDPKSTDTTVPTRELNHGSSHDPNYQGSSTLPQVNSGQDIRDIFYPQHGKSLHIPAADMPSLGTQPLQQPSFTILSRENRDDVQKTRVRQPSILCVDDNAVNLKLIQAYLKKLKYTDVKCAVDGLEAAKTFESSETGYDLIFMDLSMPVCDGFESTKRIRKFEAQNHPRRKCSYIIALTGLAADRDQNMAFSCGMDAFVTKPLSLSHLKLLLEDWETTKQIP</sequence>
<reference evidence="8 9" key="1">
    <citation type="journal article" date="2018" name="IMA Fungus">
        <title>IMA Genome-F 9: Draft genome sequence of Annulohypoxylon stygium, Aspergillus mulundensis, Berkeleyomyces basicola (syn. Thielaviopsis basicola), Ceratocystis smalleyi, two Cercospora beticola strains, Coleophoma cylindrospora, Fusarium fracticaudum, Phialophora cf. hyalina, and Morchella septimelata.</title>
        <authorList>
            <person name="Wingfield B.D."/>
            <person name="Bills G.F."/>
            <person name="Dong Y."/>
            <person name="Huang W."/>
            <person name="Nel W.J."/>
            <person name="Swalarsk-Parry B.S."/>
            <person name="Vaghefi N."/>
            <person name="Wilken P.M."/>
            <person name="An Z."/>
            <person name="de Beer Z.W."/>
            <person name="De Vos L."/>
            <person name="Chen L."/>
            <person name="Duong T.A."/>
            <person name="Gao Y."/>
            <person name="Hammerbacher A."/>
            <person name="Kikkert J.R."/>
            <person name="Li Y."/>
            <person name="Li H."/>
            <person name="Li K."/>
            <person name="Li Q."/>
            <person name="Liu X."/>
            <person name="Ma X."/>
            <person name="Naidoo K."/>
            <person name="Pethybridge S.J."/>
            <person name="Sun J."/>
            <person name="Steenkamp E.T."/>
            <person name="van der Nest M.A."/>
            <person name="van Wyk S."/>
            <person name="Wingfield M.J."/>
            <person name="Xiong C."/>
            <person name="Yue Q."/>
            <person name="Zhang X."/>
        </authorList>
    </citation>
    <scope>NUCLEOTIDE SEQUENCE [LARGE SCALE GENOMIC DNA]</scope>
    <source>
        <strain evidence="8 9">BP5796</strain>
    </source>
</reference>
<organism evidence="8 9">
    <name type="scientific">Coleophoma crateriformis</name>
    <dbReference type="NCBI Taxonomy" id="565419"/>
    <lineage>
        <taxon>Eukaryota</taxon>
        <taxon>Fungi</taxon>
        <taxon>Dikarya</taxon>
        <taxon>Ascomycota</taxon>
        <taxon>Pezizomycotina</taxon>
        <taxon>Leotiomycetes</taxon>
        <taxon>Helotiales</taxon>
        <taxon>Dermateaceae</taxon>
        <taxon>Coleophoma</taxon>
    </lineage>
</organism>
<dbReference type="Gene3D" id="3.40.50.2300">
    <property type="match status" value="1"/>
</dbReference>
<dbReference type="EMBL" id="PDLN01000010">
    <property type="protein sequence ID" value="RDW74074.1"/>
    <property type="molecule type" value="Genomic_DNA"/>
</dbReference>
<dbReference type="Gene3D" id="3.30.450.40">
    <property type="match status" value="1"/>
</dbReference>
<evidence type="ECO:0000256" key="2">
    <source>
        <dbReference type="ARBA" id="ARBA00022679"/>
    </source>
</evidence>
<evidence type="ECO:0000256" key="5">
    <source>
        <dbReference type="SAM" id="MobiDB-lite"/>
    </source>
</evidence>
<keyword evidence="9" id="KW-1185">Reference proteome</keyword>
<dbReference type="PRINTS" id="PR00344">
    <property type="entry name" value="BCTRLSENSOR"/>
</dbReference>
<dbReference type="CDD" id="cd17546">
    <property type="entry name" value="REC_hyHK_CKI1_RcsC-like"/>
    <property type="match status" value="1"/>
</dbReference>
<dbReference type="SUPFAM" id="SSF47384">
    <property type="entry name" value="Homodimeric domain of signal transducing histidine kinase"/>
    <property type="match status" value="1"/>
</dbReference>
<evidence type="ECO:0000256" key="4">
    <source>
        <dbReference type="PROSITE-ProRule" id="PRU00169"/>
    </source>
</evidence>
<dbReference type="InterPro" id="IPR005467">
    <property type="entry name" value="His_kinase_dom"/>
</dbReference>
<dbReference type="SMART" id="SM00448">
    <property type="entry name" value="REC"/>
    <property type="match status" value="1"/>
</dbReference>
<feature type="compositionally biased region" description="Polar residues" evidence="5">
    <location>
        <begin position="907"/>
        <end position="919"/>
    </location>
</feature>
<dbReference type="InterPro" id="IPR029016">
    <property type="entry name" value="GAF-like_dom_sf"/>
</dbReference>
<dbReference type="Gene3D" id="3.30.565.10">
    <property type="entry name" value="Histidine kinase-like ATPase, C-terminal domain"/>
    <property type="match status" value="1"/>
</dbReference>
<protein>
    <submittedName>
        <fullName evidence="8">Uncharacterized protein</fullName>
    </submittedName>
</protein>
<feature type="compositionally biased region" description="Polar residues" evidence="5">
    <location>
        <begin position="927"/>
        <end position="938"/>
    </location>
</feature>
<dbReference type="PROSITE" id="PS50110">
    <property type="entry name" value="RESPONSE_REGULATORY"/>
    <property type="match status" value="1"/>
</dbReference>
<evidence type="ECO:0000256" key="1">
    <source>
        <dbReference type="ARBA" id="ARBA00022553"/>
    </source>
</evidence>
<evidence type="ECO:0000313" key="9">
    <source>
        <dbReference type="Proteomes" id="UP000256328"/>
    </source>
</evidence>
<keyword evidence="2" id="KW-0808">Transferase</keyword>
<name>A0A3D8RJK2_9HELO</name>